<name>A0A7J6UAR0_PEROL</name>
<gene>
    <name evidence="1" type="ORF">FOZ62_018832</name>
</gene>
<protein>
    <submittedName>
        <fullName evidence="1">Uncharacterized protein</fullName>
    </submittedName>
</protein>
<evidence type="ECO:0000313" key="1">
    <source>
        <dbReference type="EMBL" id="KAF4754262.1"/>
    </source>
</evidence>
<proteinExistence type="predicted"/>
<dbReference type="Proteomes" id="UP000574390">
    <property type="component" value="Unassembled WGS sequence"/>
</dbReference>
<reference evidence="1 2" key="1">
    <citation type="submission" date="2020-04" db="EMBL/GenBank/DDBJ databases">
        <title>Perkinsus olseni comparative genomics.</title>
        <authorList>
            <person name="Bogema D.R."/>
        </authorList>
    </citation>
    <scope>NUCLEOTIDE SEQUENCE [LARGE SCALE GENOMIC DNA]</scope>
    <source>
        <strain evidence="1">ATCC PRA-205</strain>
    </source>
</reference>
<comment type="caution">
    <text evidence="1">The sequence shown here is derived from an EMBL/GenBank/DDBJ whole genome shotgun (WGS) entry which is preliminary data.</text>
</comment>
<dbReference type="EMBL" id="JABANM010001457">
    <property type="protein sequence ID" value="KAF4754262.1"/>
    <property type="molecule type" value="Genomic_DNA"/>
</dbReference>
<evidence type="ECO:0000313" key="2">
    <source>
        <dbReference type="Proteomes" id="UP000574390"/>
    </source>
</evidence>
<accession>A0A7J6UAR0</accession>
<dbReference type="AlphaFoldDB" id="A0A7J6UAR0"/>
<sequence>MGISFITAVLAYRVQSDYFFEQFVPTYAVSVEHRVSQRLSAASRSGINDYGAVGRDGRRETFRAFSVRVPCDASLVEPVPSCIIAESATHIHYALAFSLSGRF</sequence>
<organism evidence="1 2">
    <name type="scientific">Perkinsus olseni</name>
    <name type="common">Perkinsus atlanticus</name>
    <dbReference type="NCBI Taxonomy" id="32597"/>
    <lineage>
        <taxon>Eukaryota</taxon>
        <taxon>Sar</taxon>
        <taxon>Alveolata</taxon>
        <taxon>Perkinsozoa</taxon>
        <taxon>Perkinsea</taxon>
        <taxon>Perkinsida</taxon>
        <taxon>Perkinsidae</taxon>
        <taxon>Perkinsus</taxon>
    </lineage>
</organism>